<dbReference type="GO" id="GO:0007264">
    <property type="term" value="P:small GTPase-mediated signal transduction"/>
    <property type="evidence" value="ECO:0007669"/>
    <property type="project" value="InterPro"/>
</dbReference>
<dbReference type="InterPro" id="IPR001806">
    <property type="entry name" value="Small_GTPase"/>
</dbReference>
<dbReference type="GO" id="GO:0005525">
    <property type="term" value="F:GTP binding"/>
    <property type="evidence" value="ECO:0007669"/>
    <property type="project" value="UniProtKB-KW"/>
</dbReference>
<dbReference type="Gene3D" id="3.40.50.300">
    <property type="entry name" value="P-loop containing nucleotide triphosphate hydrolases"/>
    <property type="match status" value="1"/>
</dbReference>
<organism evidence="4">
    <name type="scientific">Timema bartmani</name>
    <dbReference type="NCBI Taxonomy" id="61472"/>
    <lineage>
        <taxon>Eukaryota</taxon>
        <taxon>Metazoa</taxon>
        <taxon>Ecdysozoa</taxon>
        <taxon>Arthropoda</taxon>
        <taxon>Hexapoda</taxon>
        <taxon>Insecta</taxon>
        <taxon>Pterygota</taxon>
        <taxon>Neoptera</taxon>
        <taxon>Polyneoptera</taxon>
        <taxon>Phasmatodea</taxon>
        <taxon>Timematodea</taxon>
        <taxon>Timematoidea</taxon>
        <taxon>Timematidae</taxon>
        <taxon>Timema</taxon>
    </lineage>
</organism>
<dbReference type="PRINTS" id="PR00449">
    <property type="entry name" value="RASTRNSFRMNG"/>
</dbReference>
<dbReference type="GO" id="GO:0035099">
    <property type="term" value="P:hemocyte migration"/>
    <property type="evidence" value="ECO:0007669"/>
    <property type="project" value="UniProtKB-ARBA"/>
</dbReference>
<dbReference type="GO" id="GO:0003924">
    <property type="term" value="F:GTPase activity"/>
    <property type="evidence" value="ECO:0007669"/>
    <property type="project" value="InterPro"/>
</dbReference>
<accession>A0A7R9FC70</accession>
<protein>
    <recommendedName>
        <fullName evidence="3">Miro domain-containing protein</fullName>
    </recommendedName>
</protein>
<dbReference type="Pfam" id="PF00071">
    <property type="entry name" value="Ras"/>
    <property type="match status" value="1"/>
</dbReference>
<feature type="domain" description="Miro" evidence="3">
    <location>
        <begin position="1"/>
        <end position="133"/>
    </location>
</feature>
<name>A0A7R9FC70_9NEOP</name>
<proteinExistence type="predicted"/>
<keyword evidence="2" id="KW-0342">GTP-binding</keyword>
<evidence type="ECO:0000256" key="2">
    <source>
        <dbReference type="ARBA" id="ARBA00023134"/>
    </source>
</evidence>
<dbReference type="AlphaFoldDB" id="A0A7R9FC70"/>
<evidence type="ECO:0000256" key="1">
    <source>
        <dbReference type="ARBA" id="ARBA00022741"/>
    </source>
</evidence>
<dbReference type="SMART" id="SM00174">
    <property type="entry name" value="RHO"/>
    <property type="match status" value="1"/>
</dbReference>
<dbReference type="GO" id="GO:0003006">
    <property type="term" value="P:developmental process involved in reproduction"/>
    <property type="evidence" value="ECO:0007669"/>
    <property type="project" value="UniProtKB-ARBA"/>
</dbReference>
<dbReference type="GO" id="GO:0022412">
    <property type="term" value="P:cellular process involved in reproduction in multicellular organism"/>
    <property type="evidence" value="ECO:0007669"/>
    <property type="project" value="UniProtKB-ARBA"/>
</dbReference>
<dbReference type="PANTHER" id="PTHR24072">
    <property type="entry name" value="RHO FAMILY GTPASE"/>
    <property type="match status" value="1"/>
</dbReference>
<dbReference type="EMBL" id="OD579539">
    <property type="protein sequence ID" value="CAD7450850.1"/>
    <property type="molecule type" value="Genomic_DNA"/>
</dbReference>
<dbReference type="SUPFAM" id="SSF52540">
    <property type="entry name" value="P-loop containing nucleoside triphosphate hydrolases"/>
    <property type="match status" value="1"/>
</dbReference>
<dbReference type="InterPro" id="IPR027417">
    <property type="entry name" value="P-loop_NTPase"/>
</dbReference>
<dbReference type="InterPro" id="IPR020860">
    <property type="entry name" value="MIRO_dom"/>
</dbReference>
<evidence type="ECO:0000259" key="3">
    <source>
        <dbReference type="PROSITE" id="PS51423"/>
    </source>
</evidence>
<dbReference type="GO" id="GO:0001667">
    <property type="term" value="P:ameboidal-type cell migration"/>
    <property type="evidence" value="ECO:0007669"/>
    <property type="project" value="UniProtKB-ARBA"/>
</dbReference>
<dbReference type="GO" id="GO:0035006">
    <property type="term" value="P:melanization defense response"/>
    <property type="evidence" value="ECO:0007669"/>
    <property type="project" value="UniProtKB-ARBA"/>
</dbReference>
<dbReference type="PROSITE" id="PS51423">
    <property type="entry name" value="MIRO"/>
    <property type="match status" value="1"/>
</dbReference>
<reference evidence="4" key="1">
    <citation type="submission" date="2020-11" db="EMBL/GenBank/DDBJ databases">
        <authorList>
            <person name="Tran Van P."/>
        </authorList>
    </citation>
    <scope>NUCLEOTIDE SEQUENCE</scope>
</reference>
<gene>
    <name evidence="4" type="ORF">TBIB3V08_LOCUS13119</name>
</gene>
<dbReference type="InterPro" id="IPR003578">
    <property type="entry name" value="Small_GTPase_Rho"/>
</dbReference>
<keyword evidence="1" id="KW-0547">Nucleotide-binding</keyword>
<sequence length="177" mass="19564">MESSRRGSRDILGGGHVTFSEVDTGTAEQSDDALADEIQRAHVICVVYSVDDDDTLDKVTTRWLPFIRECIPDTRCPVILVGNKVDLVEFSTIEAVFDIMEDFPEIESCVECSAKTLKNISEMFYYAQKAVLHPTLPLYVMEQQDVSGWARGRTTSDSLGFKPQAGIKITGPLVAGK</sequence>
<evidence type="ECO:0000313" key="4">
    <source>
        <dbReference type="EMBL" id="CAD7450850.1"/>
    </source>
</evidence>